<dbReference type="SUPFAM" id="SSF53335">
    <property type="entry name" value="S-adenosyl-L-methionine-dependent methyltransferases"/>
    <property type="match status" value="1"/>
</dbReference>
<comment type="caution">
    <text evidence="1">The sequence shown here is derived from an EMBL/GenBank/DDBJ whole genome shotgun (WGS) entry which is preliminary data.</text>
</comment>
<dbReference type="Pfam" id="PF04672">
    <property type="entry name" value="Methyltransf_19"/>
    <property type="match status" value="1"/>
</dbReference>
<protein>
    <submittedName>
        <fullName evidence="1">SAM-dependent methyltransferase</fullName>
        <ecNumber evidence="1">2.1.1.-</ecNumber>
    </submittedName>
</protein>
<dbReference type="PIRSF" id="PIRSF017393">
    <property type="entry name" value="MTase_SAV2177"/>
    <property type="match status" value="1"/>
</dbReference>
<keyword evidence="2" id="KW-1185">Reference proteome</keyword>
<dbReference type="GO" id="GO:0032259">
    <property type="term" value="P:methylation"/>
    <property type="evidence" value="ECO:0007669"/>
    <property type="project" value="UniProtKB-KW"/>
</dbReference>
<accession>A0ABV6V7B4</accession>
<dbReference type="EC" id="2.1.1.-" evidence="1"/>
<dbReference type="Gene3D" id="3.40.50.150">
    <property type="entry name" value="Vaccinia Virus protein VP39"/>
    <property type="match status" value="1"/>
</dbReference>
<dbReference type="InterPro" id="IPR006764">
    <property type="entry name" value="SAM_dep_MeTrfase_SAV2177_type"/>
</dbReference>
<dbReference type="EMBL" id="JBHEZX010000004">
    <property type="protein sequence ID" value="MFC1409583.1"/>
    <property type="molecule type" value="Genomic_DNA"/>
</dbReference>
<dbReference type="InterPro" id="IPR029063">
    <property type="entry name" value="SAM-dependent_MTases_sf"/>
</dbReference>
<evidence type="ECO:0000313" key="1">
    <source>
        <dbReference type="EMBL" id="MFC1409583.1"/>
    </source>
</evidence>
<gene>
    <name evidence="1" type="ORF">ACEZDG_09825</name>
</gene>
<name>A0ABV6V7B4_9ACTN</name>
<proteinExistence type="predicted"/>
<dbReference type="Proteomes" id="UP001592582">
    <property type="component" value="Unassembled WGS sequence"/>
</dbReference>
<reference evidence="1 2" key="1">
    <citation type="submission" date="2024-09" db="EMBL/GenBank/DDBJ databases">
        <authorList>
            <person name="Lee S.D."/>
        </authorList>
    </citation>
    <scope>NUCLEOTIDE SEQUENCE [LARGE SCALE GENOMIC DNA]</scope>
    <source>
        <strain evidence="1 2">N1-1</strain>
    </source>
</reference>
<sequence>MSGLRIDVPHPARMYDYYLGGKDSFPADRAAAGRVVALFPQVRATARANRRFLGRAVRYAARQGIHQFLDIGTGIPTADNTHEVAQAVTADARIVYVDNDPIVLSHARALLRGTPEGRTAYVDADFRDPAAILGSAQVKELLDLSRPVALMVVSLLHFVSDEDRPAEVLKELTSALAPGSALILSHATDEFTPPEVAANVLRTYTAAGLSLTSRTHAELLHFFDGLELVDPGLVPVHEWRTEDQADRALTSGEVAGYAGIGVKRS</sequence>
<organism evidence="1 2">
    <name type="scientific">Streptacidiphilus alkalitolerans</name>
    <dbReference type="NCBI Taxonomy" id="3342712"/>
    <lineage>
        <taxon>Bacteria</taxon>
        <taxon>Bacillati</taxon>
        <taxon>Actinomycetota</taxon>
        <taxon>Actinomycetes</taxon>
        <taxon>Kitasatosporales</taxon>
        <taxon>Streptomycetaceae</taxon>
        <taxon>Streptacidiphilus</taxon>
    </lineage>
</organism>
<keyword evidence="1" id="KW-0808">Transferase</keyword>
<dbReference type="GO" id="GO:0008168">
    <property type="term" value="F:methyltransferase activity"/>
    <property type="evidence" value="ECO:0007669"/>
    <property type="project" value="UniProtKB-KW"/>
</dbReference>
<keyword evidence="1" id="KW-0489">Methyltransferase</keyword>
<evidence type="ECO:0000313" key="2">
    <source>
        <dbReference type="Proteomes" id="UP001592582"/>
    </source>
</evidence>